<comment type="subcellular location">
    <subcellularLocation>
        <location evidence="2">Cytoplasm</location>
    </subcellularLocation>
</comment>
<protein>
    <recommendedName>
        <fullName evidence="2">UPF0291 protein H9890_03505</fullName>
    </recommendedName>
</protein>
<dbReference type="EMBL" id="DXHQ01000038">
    <property type="protein sequence ID" value="HIW08453.1"/>
    <property type="molecule type" value="Genomic_DNA"/>
</dbReference>
<organism evidence="4 5">
    <name type="scientific">Candidatus Faecalibacterium intestinigallinarum</name>
    <dbReference type="NCBI Taxonomy" id="2838581"/>
    <lineage>
        <taxon>Bacteria</taxon>
        <taxon>Bacillati</taxon>
        <taxon>Bacillota</taxon>
        <taxon>Clostridia</taxon>
        <taxon>Eubacteriales</taxon>
        <taxon>Oscillospiraceae</taxon>
        <taxon>Faecalibacterium</taxon>
    </lineage>
</organism>
<feature type="compositionally biased region" description="Basic and acidic residues" evidence="3">
    <location>
        <begin position="67"/>
        <end position="76"/>
    </location>
</feature>
<dbReference type="Proteomes" id="UP000823933">
    <property type="component" value="Unassembled WGS sequence"/>
</dbReference>
<comment type="caution">
    <text evidence="4">The sequence shown here is derived from an EMBL/GenBank/DDBJ whole genome shotgun (WGS) entry which is preliminary data.</text>
</comment>
<keyword evidence="1 2" id="KW-0963">Cytoplasm</keyword>
<evidence type="ECO:0000256" key="2">
    <source>
        <dbReference type="HAMAP-Rule" id="MF_01103"/>
    </source>
</evidence>
<evidence type="ECO:0000256" key="1">
    <source>
        <dbReference type="ARBA" id="ARBA00022490"/>
    </source>
</evidence>
<name>A0A9D1Q8K7_9FIRM</name>
<dbReference type="InterPro" id="IPR009242">
    <property type="entry name" value="DUF896"/>
</dbReference>
<dbReference type="PANTHER" id="PTHR37300">
    <property type="entry name" value="UPF0291 PROTEIN CBO2609/CLC_2481"/>
    <property type="match status" value="1"/>
</dbReference>
<feature type="region of interest" description="Disordered" evidence="3">
    <location>
        <begin position="52"/>
        <end position="76"/>
    </location>
</feature>
<dbReference type="PANTHER" id="PTHR37300:SF1">
    <property type="entry name" value="UPF0291 PROTEIN YNZC"/>
    <property type="match status" value="1"/>
</dbReference>
<proteinExistence type="inferred from homology"/>
<evidence type="ECO:0000256" key="3">
    <source>
        <dbReference type="SAM" id="MobiDB-lite"/>
    </source>
</evidence>
<accession>A0A9D1Q8K7</accession>
<dbReference type="GO" id="GO:0005737">
    <property type="term" value="C:cytoplasm"/>
    <property type="evidence" value="ECO:0007669"/>
    <property type="project" value="UniProtKB-SubCell"/>
</dbReference>
<dbReference type="SUPFAM" id="SSF158221">
    <property type="entry name" value="YnzC-like"/>
    <property type="match status" value="1"/>
</dbReference>
<evidence type="ECO:0000313" key="4">
    <source>
        <dbReference type="EMBL" id="HIW08453.1"/>
    </source>
</evidence>
<dbReference type="Pfam" id="PF05979">
    <property type="entry name" value="DUF896"/>
    <property type="match status" value="1"/>
</dbReference>
<dbReference type="AlphaFoldDB" id="A0A9D1Q8K7"/>
<evidence type="ECO:0000313" key="5">
    <source>
        <dbReference type="Proteomes" id="UP000823933"/>
    </source>
</evidence>
<comment type="similarity">
    <text evidence="2">Belongs to the UPF0291 family.</text>
</comment>
<reference evidence="4" key="2">
    <citation type="submission" date="2021-04" db="EMBL/GenBank/DDBJ databases">
        <authorList>
            <person name="Gilroy R."/>
        </authorList>
    </citation>
    <scope>NUCLEOTIDE SEQUENCE</scope>
    <source>
        <strain evidence="4">ChiHcolR34-3080</strain>
    </source>
</reference>
<gene>
    <name evidence="4" type="ORF">H9890_03505</name>
</gene>
<sequence length="76" mass="8522">MTKKKIARINELAKKSKTPAGLTEAEKAEQAALRQEYVAEMKASLRAQLDHTMIQEPDGTLHRLGRRPAEPKTPKN</sequence>
<reference evidence="4" key="1">
    <citation type="journal article" date="2021" name="PeerJ">
        <title>Extensive microbial diversity within the chicken gut microbiome revealed by metagenomics and culture.</title>
        <authorList>
            <person name="Gilroy R."/>
            <person name="Ravi A."/>
            <person name="Getino M."/>
            <person name="Pursley I."/>
            <person name="Horton D.L."/>
            <person name="Alikhan N.F."/>
            <person name="Baker D."/>
            <person name="Gharbi K."/>
            <person name="Hall N."/>
            <person name="Watson M."/>
            <person name="Adriaenssens E.M."/>
            <person name="Foster-Nyarko E."/>
            <person name="Jarju S."/>
            <person name="Secka A."/>
            <person name="Antonio M."/>
            <person name="Oren A."/>
            <person name="Chaudhuri R.R."/>
            <person name="La Ragione R."/>
            <person name="Hildebrand F."/>
            <person name="Pallen M.J."/>
        </authorList>
    </citation>
    <scope>NUCLEOTIDE SEQUENCE</scope>
    <source>
        <strain evidence="4">ChiHcolR34-3080</strain>
    </source>
</reference>
<dbReference type="HAMAP" id="MF_01103">
    <property type="entry name" value="UPF0291"/>
    <property type="match status" value="1"/>
</dbReference>
<feature type="region of interest" description="Disordered" evidence="3">
    <location>
        <begin position="1"/>
        <end position="27"/>
    </location>
</feature>
<dbReference type="Gene3D" id="1.10.287.540">
    <property type="entry name" value="Helix hairpin bin"/>
    <property type="match status" value="1"/>
</dbReference>